<name>A0A2N5JAV8_9BIFI</name>
<protein>
    <submittedName>
        <fullName evidence="1">Uncharacterized protein</fullName>
    </submittedName>
</protein>
<proteinExistence type="predicted"/>
<organism evidence="1 2">
    <name type="scientific">Bifidobacterium margollesii</name>
    <dbReference type="NCBI Taxonomy" id="2020964"/>
    <lineage>
        <taxon>Bacteria</taxon>
        <taxon>Bacillati</taxon>
        <taxon>Actinomycetota</taxon>
        <taxon>Actinomycetes</taxon>
        <taxon>Bifidobacteriales</taxon>
        <taxon>Bifidobacteriaceae</taxon>
        <taxon>Bifidobacterium</taxon>
    </lineage>
</organism>
<keyword evidence="2" id="KW-1185">Reference proteome</keyword>
<dbReference type="RefSeq" id="WP_101615969.1">
    <property type="nucleotide sequence ID" value="NZ_NMWU01000012.1"/>
</dbReference>
<reference evidence="1 2" key="1">
    <citation type="submission" date="2017-07" db="EMBL/GenBank/DDBJ databases">
        <title>Bifidobacterium novel species.</title>
        <authorList>
            <person name="Lugli G.A."/>
            <person name="Milani C."/>
            <person name="Duranti S."/>
            <person name="Mangifesta M."/>
        </authorList>
    </citation>
    <scope>NUCLEOTIDE SEQUENCE [LARGE SCALE GENOMIC DNA]</scope>
    <source>
        <strain evidence="2">Uis1B</strain>
    </source>
</reference>
<evidence type="ECO:0000313" key="2">
    <source>
        <dbReference type="Proteomes" id="UP000235050"/>
    </source>
</evidence>
<dbReference type="Proteomes" id="UP000235050">
    <property type="component" value="Unassembled WGS sequence"/>
</dbReference>
<dbReference type="EMBL" id="NMWU01000012">
    <property type="protein sequence ID" value="PLS31347.1"/>
    <property type="molecule type" value="Genomic_DNA"/>
</dbReference>
<gene>
    <name evidence="1" type="ORF">Uis1B_0863</name>
</gene>
<sequence>MARGGVRIDDSPYRLASISFGSFRIPRRIGYGYGQSWQRLDVDSTGADEIVDNREKLKTNAVNVENP</sequence>
<dbReference type="AlphaFoldDB" id="A0A2N5JAV8"/>
<accession>A0A2N5JAV8</accession>
<comment type="caution">
    <text evidence="1">The sequence shown here is derived from an EMBL/GenBank/DDBJ whole genome shotgun (WGS) entry which is preliminary data.</text>
</comment>
<evidence type="ECO:0000313" key="1">
    <source>
        <dbReference type="EMBL" id="PLS31347.1"/>
    </source>
</evidence>